<dbReference type="Proteomes" id="UP000823775">
    <property type="component" value="Unassembled WGS sequence"/>
</dbReference>
<organism evidence="1 2">
    <name type="scientific">Datura stramonium</name>
    <name type="common">Jimsonweed</name>
    <name type="synonym">Common thornapple</name>
    <dbReference type="NCBI Taxonomy" id="4076"/>
    <lineage>
        <taxon>Eukaryota</taxon>
        <taxon>Viridiplantae</taxon>
        <taxon>Streptophyta</taxon>
        <taxon>Embryophyta</taxon>
        <taxon>Tracheophyta</taxon>
        <taxon>Spermatophyta</taxon>
        <taxon>Magnoliopsida</taxon>
        <taxon>eudicotyledons</taxon>
        <taxon>Gunneridae</taxon>
        <taxon>Pentapetalae</taxon>
        <taxon>asterids</taxon>
        <taxon>lamiids</taxon>
        <taxon>Solanales</taxon>
        <taxon>Solanaceae</taxon>
        <taxon>Solanoideae</taxon>
        <taxon>Datureae</taxon>
        <taxon>Datura</taxon>
    </lineage>
</organism>
<feature type="non-terminal residue" evidence="1">
    <location>
        <position position="110"/>
    </location>
</feature>
<evidence type="ECO:0000313" key="2">
    <source>
        <dbReference type="Proteomes" id="UP000823775"/>
    </source>
</evidence>
<keyword evidence="2" id="KW-1185">Reference proteome</keyword>
<name>A0ABS8TE37_DATST</name>
<sequence length="110" mass="12787">SIGARVRAAARCKKGPESRKKKESFCARHAKCRCQLAKRRLGIALSQKTWKKSRKRKVSKGSGEAVHQCEARFKVAESFKKDDLQDIYDQFQIRDWDPFTIPLDPYFQQL</sequence>
<accession>A0ABS8TE37</accession>
<reference evidence="1 2" key="1">
    <citation type="journal article" date="2021" name="BMC Genomics">
        <title>Datura genome reveals duplications of psychoactive alkaloid biosynthetic genes and high mutation rate following tissue culture.</title>
        <authorList>
            <person name="Rajewski A."/>
            <person name="Carter-House D."/>
            <person name="Stajich J."/>
            <person name="Litt A."/>
        </authorList>
    </citation>
    <scope>NUCLEOTIDE SEQUENCE [LARGE SCALE GENOMIC DNA]</scope>
    <source>
        <strain evidence="1">AR-01</strain>
    </source>
</reference>
<gene>
    <name evidence="1" type="ORF">HAX54_007862</name>
</gene>
<comment type="caution">
    <text evidence="1">The sequence shown here is derived from an EMBL/GenBank/DDBJ whole genome shotgun (WGS) entry which is preliminary data.</text>
</comment>
<dbReference type="EMBL" id="JACEIK010001401">
    <property type="protein sequence ID" value="MCD7469081.1"/>
    <property type="molecule type" value="Genomic_DNA"/>
</dbReference>
<proteinExistence type="predicted"/>
<protein>
    <submittedName>
        <fullName evidence="1">Uncharacterized protein</fullName>
    </submittedName>
</protein>
<evidence type="ECO:0000313" key="1">
    <source>
        <dbReference type="EMBL" id="MCD7469081.1"/>
    </source>
</evidence>
<feature type="non-terminal residue" evidence="1">
    <location>
        <position position="1"/>
    </location>
</feature>